<gene>
    <name evidence="2" type="ORF">HDID_LOCUS7039</name>
</gene>
<evidence type="ECO:0000313" key="2">
    <source>
        <dbReference type="EMBL" id="VDL59357.1"/>
    </source>
</evidence>
<keyword evidence="1" id="KW-0812">Transmembrane</keyword>
<keyword evidence="1" id="KW-1133">Transmembrane helix</keyword>
<sequence length="45" mass="5342">MCVFCWLFCISLLAGYMLLHLPPLFFLLRCNMYKFRSCAYTQAVI</sequence>
<name>A0A0R3SPV9_HYMDI</name>
<organism evidence="4">
    <name type="scientific">Hymenolepis diminuta</name>
    <name type="common">Rat tapeworm</name>
    <dbReference type="NCBI Taxonomy" id="6216"/>
    <lineage>
        <taxon>Eukaryota</taxon>
        <taxon>Metazoa</taxon>
        <taxon>Spiralia</taxon>
        <taxon>Lophotrochozoa</taxon>
        <taxon>Platyhelminthes</taxon>
        <taxon>Cestoda</taxon>
        <taxon>Eucestoda</taxon>
        <taxon>Cyclophyllidea</taxon>
        <taxon>Hymenolepididae</taxon>
        <taxon>Hymenolepis</taxon>
    </lineage>
</organism>
<evidence type="ECO:0000256" key="1">
    <source>
        <dbReference type="SAM" id="Phobius"/>
    </source>
</evidence>
<reference evidence="4" key="1">
    <citation type="submission" date="2017-02" db="UniProtKB">
        <authorList>
            <consortium name="WormBaseParasite"/>
        </authorList>
    </citation>
    <scope>IDENTIFICATION</scope>
</reference>
<dbReference type="WBParaSite" id="HDID_0000704101-mRNA-1">
    <property type="protein sequence ID" value="HDID_0000704101-mRNA-1"/>
    <property type="gene ID" value="HDID_0000704101"/>
</dbReference>
<accession>A0A0R3SPV9</accession>
<evidence type="ECO:0000313" key="3">
    <source>
        <dbReference type="Proteomes" id="UP000274504"/>
    </source>
</evidence>
<dbReference type="AlphaFoldDB" id="A0A0R3SPV9"/>
<keyword evidence="1" id="KW-0472">Membrane</keyword>
<feature type="transmembrane region" description="Helical" evidence="1">
    <location>
        <begin position="6"/>
        <end position="28"/>
    </location>
</feature>
<reference evidence="2 3" key="2">
    <citation type="submission" date="2018-11" db="EMBL/GenBank/DDBJ databases">
        <authorList>
            <consortium name="Pathogen Informatics"/>
        </authorList>
    </citation>
    <scope>NUCLEOTIDE SEQUENCE [LARGE SCALE GENOMIC DNA]</scope>
</reference>
<dbReference type="Proteomes" id="UP000274504">
    <property type="component" value="Unassembled WGS sequence"/>
</dbReference>
<dbReference type="EMBL" id="UYSG01010899">
    <property type="protein sequence ID" value="VDL59357.1"/>
    <property type="molecule type" value="Genomic_DNA"/>
</dbReference>
<evidence type="ECO:0000313" key="4">
    <source>
        <dbReference type="WBParaSite" id="HDID_0000704101-mRNA-1"/>
    </source>
</evidence>
<proteinExistence type="predicted"/>
<protein>
    <submittedName>
        <fullName evidence="4">G_PROTEIN_RECEP_F1_2 domain-containing protein</fullName>
    </submittedName>
</protein>